<comment type="caution">
    <text evidence="5">The sequence shown here is derived from an EMBL/GenBank/DDBJ whole genome shotgun (WGS) entry which is preliminary data.</text>
</comment>
<keyword evidence="2" id="KW-0521">NADP</keyword>
<dbReference type="Gene3D" id="3.40.50.720">
    <property type="entry name" value="NAD(P)-binding Rossmann-like Domain"/>
    <property type="match status" value="1"/>
</dbReference>
<dbReference type="InterPro" id="IPR051609">
    <property type="entry name" value="NmrA/Isoflavone_reductase-like"/>
</dbReference>
<protein>
    <recommendedName>
        <fullName evidence="4">NmrA-like domain-containing protein</fullName>
    </recommendedName>
</protein>
<dbReference type="Pfam" id="PF05368">
    <property type="entry name" value="NmrA"/>
    <property type="match status" value="1"/>
</dbReference>
<sequence>MPVIAVAGGTGGLGRAIVDALNAAGKSKVVVLSRQSSEEKEKEIGAPILAVDYNDVSGLAEILEKNNIDTIISTISNPTGPEPEFALIDAGDKSVVTKRYIPAIWGIPYKRELAPYFPPAGQKLDILAKLEKTSLDYTAVYNGLFLDYYVHGVPSYLSPITFAVDVAHNAAAIPGTGNEPVVFTHTSDVANFVAAYVESSKWEKEVYIIGDKLSLDEFVKLLEEVKGVKFTVSYDSEEDMRAGKVTELPSHVHAYPFLPKPIFQGFMGGMGLMVADGSFDLKAERTLNSEFPSIKPQSVKELLIKAYKS</sequence>
<gene>
    <name evidence="5" type="ORF">NLU13_3555</name>
</gene>
<evidence type="ECO:0000313" key="5">
    <source>
        <dbReference type="EMBL" id="KAK0389982.1"/>
    </source>
</evidence>
<dbReference type="InterPro" id="IPR008030">
    <property type="entry name" value="NmrA-like"/>
</dbReference>
<feature type="domain" description="NmrA-like" evidence="4">
    <location>
        <begin position="3"/>
        <end position="235"/>
    </location>
</feature>
<evidence type="ECO:0000259" key="4">
    <source>
        <dbReference type="Pfam" id="PF05368"/>
    </source>
</evidence>
<comment type="similarity">
    <text evidence="1">Belongs to the NmrA-type oxidoreductase family. Isoflavone reductase subfamily.</text>
</comment>
<dbReference type="GO" id="GO:0016491">
    <property type="term" value="F:oxidoreductase activity"/>
    <property type="evidence" value="ECO:0007669"/>
    <property type="project" value="UniProtKB-KW"/>
</dbReference>
<keyword evidence="6" id="KW-1185">Reference proteome</keyword>
<dbReference type="AlphaFoldDB" id="A0AA39GPZ8"/>
<dbReference type="PANTHER" id="PTHR47706:SF4">
    <property type="entry name" value="NMRA-LIKE DOMAIN-CONTAINING PROTEIN"/>
    <property type="match status" value="1"/>
</dbReference>
<dbReference type="EMBL" id="JAPDFR010000002">
    <property type="protein sequence ID" value="KAK0389982.1"/>
    <property type="molecule type" value="Genomic_DNA"/>
</dbReference>
<evidence type="ECO:0000256" key="3">
    <source>
        <dbReference type="ARBA" id="ARBA00023002"/>
    </source>
</evidence>
<proteinExistence type="inferred from homology"/>
<dbReference type="SUPFAM" id="SSF51735">
    <property type="entry name" value="NAD(P)-binding Rossmann-fold domains"/>
    <property type="match status" value="1"/>
</dbReference>
<dbReference type="Proteomes" id="UP001175261">
    <property type="component" value="Unassembled WGS sequence"/>
</dbReference>
<keyword evidence="3" id="KW-0560">Oxidoreductase</keyword>
<evidence type="ECO:0000313" key="6">
    <source>
        <dbReference type="Proteomes" id="UP001175261"/>
    </source>
</evidence>
<dbReference type="PANTHER" id="PTHR47706">
    <property type="entry name" value="NMRA-LIKE FAMILY PROTEIN"/>
    <property type="match status" value="1"/>
</dbReference>
<dbReference type="InterPro" id="IPR036291">
    <property type="entry name" value="NAD(P)-bd_dom_sf"/>
</dbReference>
<evidence type="ECO:0000256" key="1">
    <source>
        <dbReference type="ARBA" id="ARBA00005725"/>
    </source>
</evidence>
<evidence type="ECO:0000256" key="2">
    <source>
        <dbReference type="ARBA" id="ARBA00022857"/>
    </source>
</evidence>
<accession>A0AA39GPZ8</accession>
<reference evidence="5" key="1">
    <citation type="submission" date="2022-10" db="EMBL/GenBank/DDBJ databases">
        <title>Determination and structural analysis of whole genome sequence of Sarocladium strictum F4-1.</title>
        <authorList>
            <person name="Hu L."/>
            <person name="Jiang Y."/>
        </authorList>
    </citation>
    <scope>NUCLEOTIDE SEQUENCE</scope>
    <source>
        <strain evidence="5">F4-1</strain>
    </source>
</reference>
<dbReference type="Gene3D" id="3.90.25.10">
    <property type="entry name" value="UDP-galactose 4-epimerase, domain 1"/>
    <property type="match status" value="1"/>
</dbReference>
<name>A0AA39GPZ8_SARSR</name>
<organism evidence="5 6">
    <name type="scientific">Sarocladium strictum</name>
    <name type="common">Black bundle disease fungus</name>
    <name type="synonym">Acremonium strictum</name>
    <dbReference type="NCBI Taxonomy" id="5046"/>
    <lineage>
        <taxon>Eukaryota</taxon>
        <taxon>Fungi</taxon>
        <taxon>Dikarya</taxon>
        <taxon>Ascomycota</taxon>
        <taxon>Pezizomycotina</taxon>
        <taxon>Sordariomycetes</taxon>
        <taxon>Hypocreomycetidae</taxon>
        <taxon>Hypocreales</taxon>
        <taxon>Sarocladiaceae</taxon>
        <taxon>Sarocladium</taxon>
    </lineage>
</organism>